<feature type="region of interest" description="Disordered" evidence="1">
    <location>
        <begin position="293"/>
        <end position="418"/>
    </location>
</feature>
<evidence type="ECO:0000313" key="2">
    <source>
        <dbReference type="EMBL" id="KAJ5716530.1"/>
    </source>
</evidence>
<feature type="compositionally biased region" description="Basic and acidic residues" evidence="1">
    <location>
        <begin position="60"/>
        <end position="74"/>
    </location>
</feature>
<proteinExistence type="predicted"/>
<feature type="region of interest" description="Disordered" evidence="1">
    <location>
        <begin position="139"/>
        <end position="158"/>
    </location>
</feature>
<sequence>MYEPATTLNLQRLSRQSLQKRYESDEEDVSESDAGGPDFVPSLVGSQRAGTIDSDLSADENSHTDPDSDREERILPSYHVAKRPRPLSMDTVKRNSTATFVESTRVFDPEDDLVLELPLPESPPELASDLYLQPSIYVSPNTPPTTHQRSRSPSPSSIFSLENAEIHVAKKITLMEPQTRPTLVFIESLGTRSKDSRLRPTQPRTRGNARNRESRIFDGKLEGNIQVPRLTDVKSTSSPRVTERTQSPHESTNSTPYLAQLEQEDTPTSLRQSATINCVSDIPVLPYFPPSPEEVSASASFLRPRPRTSGCEKQFPAPITRTSRRPTDPIRRPPSTRSNSNTSLPAFSPRPASPFPTDEMLRNYIPDHNSEGTPALPSRTCSPISASSPPQQYQYIHSSKRGPIPSNNGNSNILPNRSPMMRRMTRKHSAASSIHSLSSLRSEMDLTHPPQHHHVHSSVFAASTQSVNTVYDARPVRKASQRRHARHASSAVGSGRGFMGLKLGKRAFSKV</sequence>
<feature type="compositionally biased region" description="Polar residues" evidence="1">
    <location>
        <begin position="379"/>
        <end position="397"/>
    </location>
</feature>
<evidence type="ECO:0000256" key="1">
    <source>
        <dbReference type="SAM" id="MobiDB-lite"/>
    </source>
</evidence>
<feature type="compositionally biased region" description="Low complexity" evidence="1">
    <location>
        <begin position="10"/>
        <end position="19"/>
    </location>
</feature>
<evidence type="ECO:0000313" key="3">
    <source>
        <dbReference type="Proteomes" id="UP001215712"/>
    </source>
</evidence>
<feature type="region of interest" description="Disordered" evidence="1">
    <location>
        <begin position="1"/>
        <end position="88"/>
    </location>
</feature>
<gene>
    <name evidence="2" type="ORF">N7493_008441</name>
</gene>
<feature type="region of interest" description="Disordered" evidence="1">
    <location>
        <begin position="232"/>
        <end position="271"/>
    </location>
</feature>
<reference evidence="2" key="1">
    <citation type="journal article" date="2023" name="IMA Fungus">
        <title>Comparative genomic study of the Penicillium genus elucidates a diverse pangenome and 15 lateral gene transfer events.</title>
        <authorList>
            <person name="Petersen C."/>
            <person name="Sorensen T."/>
            <person name="Nielsen M.R."/>
            <person name="Sondergaard T.E."/>
            <person name="Sorensen J.L."/>
            <person name="Fitzpatrick D.A."/>
            <person name="Frisvad J.C."/>
            <person name="Nielsen K.L."/>
        </authorList>
    </citation>
    <scope>NUCLEOTIDE SEQUENCE</scope>
    <source>
        <strain evidence="2">IBT 17514</strain>
    </source>
</reference>
<feature type="compositionally biased region" description="Polar residues" evidence="1">
    <location>
        <begin position="335"/>
        <end position="344"/>
    </location>
</feature>
<organism evidence="2 3">
    <name type="scientific">Penicillium malachiteum</name>
    <dbReference type="NCBI Taxonomy" id="1324776"/>
    <lineage>
        <taxon>Eukaryota</taxon>
        <taxon>Fungi</taxon>
        <taxon>Dikarya</taxon>
        <taxon>Ascomycota</taxon>
        <taxon>Pezizomycotina</taxon>
        <taxon>Eurotiomycetes</taxon>
        <taxon>Eurotiomycetidae</taxon>
        <taxon>Eurotiales</taxon>
        <taxon>Aspergillaceae</taxon>
        <taxon>Penicillium</taxon>
    </lineage>
</organism>
<comment type="caution">
    <text evidence="2">The sequence shown here is derived from an EMBL/GenBank/DDBJ whole genome shotgun (WGS) entry which is preliminary data.</text>
</comment>
<feature type="region of interest" description="Disordered" evidence="1">
    <location>
        <begin position="476"/>
        <end position="496"/>
    </location>
</feature>
<dbReference type="EMBL" id="JAQJAN010000012">
    <property type="protein sequence ID" value="KAJ5716530.1"/>
    <property type="molecule type" value="Genomic_DNA"/>
</dbReference>
<dbReference type="Proteomes" id="UP001215712">
    <property type="component" value="Unassembled WGS sequence"/>
</dbReference>
<accession>A0AAD6MTY7</accession>
<feature type="compositionally biased region" description="Polar residues" evidence="1">
    <location>
        <begin position="405"/>
        <end position="415"/>
    </location>
</feature>
<feature type="compositionally biased region" description="Polar residues" evidence="1">
    <location>
        <begin position="248"/>
        <end position="257"/>
    </location>
</feature>
<name>A0AAD6MTY7_9EURO</name>
<keyword evidence="3" id="KW-1185">Reference proteome</keyword>
<dbReference type="AlphaFoldDB" id="A0AAD6MTY7"/>
<protein>
    <submittedName>
        <fullName evidence="2">Uncharacterized protein</fullName>
    </submittedName>
</protein>
<reference evidence="2" key="2">
    <citation type="submission" date="2023-01" db="EMBL/GenBank/DDBJ databases">
        <authorList>
            <person name="Petersen C."/>
        </authorList>
    </citation>
    <scope>NUCLEOTIDE SEQUENCE</scope>
    <source>
        <strain evidence="2">IBT 17514</strain>
    </source>
</reference>
<feature type="region of interest" description="Disordered" evidence="1">
    <location>
        <begin position="193"/>
        <end position="216"/>
    </location>
</feature>
<feature type="compositionally biased region" description="Basic residues" evidence="1">
    <location>
        <begin position="476"/>
        <end position="487"/>
    </location>
</feature>